<protein>
    <submittedName>
        <fullName evidence="4">Carbamoyltransferase</fullName>
    </submittedName>
</protein>
<evidence type="ECO:0000313" key="4">
    <source>
        <dbReference type="EMBL" id="GAA0464245.1"/>
    </source>
</evidence>
<dbReference type="InterPro" id="IPR038152">
    <property type="entry name" value="Carbam_trans_C_sf"/>
</dbReference>
<dbReference type="Gene3D" id="3.30.420.40">
    <property type="match status" value="2"/>
</dbReference>
<evidence type="ECO:0000259" key="2">
    <source>
        <dbReference type="Pfam" id="PF02543"/>
    </source>
</evidence>
<evidence type="ECO:0000256" key="1">
    <source>
        <dbReference type="ARBA" id="ARBA00006129"/>
    </source>
</evidence>
<dbReference type="Proteomes" id="UP001499895">
    <property type="component" value="Unassembled WGS sequence"/>
</dbReference>
<dbReference type="CDD" id="cd24033">
    <property type="entry name" value="ASKHA_NBD_NodU_CmcH-like_N"/>
    <property type="match status" value="1"/>
</dbReference>
<evidence type="ECO:0000259" key="3">
    <source>
        <dbReference type="Pfam" id="PF16861"/>
    </source>
</evidence>
<accession>A0ABN1A071</accession>
<keyword evidence="5" id="KW-1185">Reference proteome</keyword>
<dbReference type="InterPro" id="IPR051338">
    <property type="entry name" value="NodU/CmcH_Carbamoyltrnsfr"/>
</dbReference>
<dbReference type="PANTHER" id="PTHR34847">
    <property type="entry name" value="NODULATION PROTEIN U"/>
    <property type="match status" value="1"/>
</dbReference>
<dbReference type="Pfam" id="PF16861">
    <property type="entry name" value="Carbam_trans_C"/>
    <property type="match status" value="1"/>
</dbReference>
<evidence type="ECO:0000313" key="5">
    <source>
        <dbReference type="Proteomes" id="UP001499895"/>
    </source>
</evidence>
<proteinExistence type="inferred from homology"/>
<comment type="similarity">
    <text evidence="1">Belongs to the NodU/CmcH family.</text>
</comment>
<name>A0ABN1A071_9ACTN</name>
<comment type="caution">
    <text evidence="4">The sequence shown here is derived from an EMBL/GenBank/DDBJ whole genome shotgun (WGS) entry which is preliminary data.</text>
</comment>
<sequence>MTTRTPCVVGLNLGHDGGAALITEHTTVAISEERINRTRYSPGWQAALLYCLHAAGLQLNDIDQVVVSGIGNEPPSWEETRLGHFGIRPDRTVAVDHHLSHAYTAYCLSPFEQATVLVVDGGGNSGDTETFYTATPKGIERIGSNAPTRRRTGGIGAAYEAVTNYLGWHEQEAGKTMALAAYGDPNAFPDPLFDLDGTHVHGRLHHTHARGIADLVARTGWQVGPPDTRGDQLRGADLAAYLQAQTEQILTALTEHVIATTGLSNLCFAGGVALNCVAADKLRRLPSVTGYFAPPAASDRGQALGCALYGWHRLTGELPRRPATNDYFGRAYSDAEIEQALKRDPRSGLVERRRAAFQWRRESDIAATAAQLLADGHLVGWFQGGSELGPRALGHRSILADPRTTDSSTALNSKVKRREPFRPFAPAILEEHADKWFDLGGATSPFMLLAPSVRPEKTGAIPAAIHVDGTARVQTVNPDHTPEFSGVIEQFHRITGVPVVLNTSYNQQEPIVETPAHALATFQASGLDAACIGNYLVERATLTP</sequence>
<dbReference type="InterPro" id="IPR003696">
    <property type="entry name" value="Carbtransf_dom"/>
</dbReference>
<reference evidence="4 5" key="1">
    <citation type="journal article" date="2019" name="Int. J. Syst. Evol. Microbiol.">
        <title>The Global Catalogue of Microorganisms (GCM) 10K type strain sequencing project: providing services to taxonomists for standard genome sequencing and annotation.</title>
        <authorList>
            <consortium name="The Broad Institute Genomics Platform"/>
            <consortium name="The Broad Institute Genome Sequencing Center for Infectious Disease"/>
            <person name="Wu L."/>
            <person name="Ma J."/>
        </authorList>
    </citation>
    <scope>NUCLEOTIDE SEQUENCE [LARGE SCALE GENOMIC DNA]</scope>
    <source>
        <strain evidence="4 5">JCM 10649</strain>
    </source>
</reference>
<dbReference type="InterPro" id="IPR031730">
    <property type="entry name" value="Carbam_trans_C"/>
</dbReference>
<dbReference type="RefSeq" id="WP_344090082.1">
    <property type="nucleotide sequence ID" value="NZ_BAAAHB010000026.1"/>
</dbReference>
<dbReference type="SUPFAM" id="SSF53067">
    <property type="entry name" value="Actin-like ATPase domain"/>
    <property type="match status" value="1"/>
</dbReference>
<gene>
    <name evidence="4" type="ORF">GCM10009544_28240</name>
</gene>
<feature type="domain" description="Carbamoyltransferase C-terminal" evidence="3">
    <location>
        <begin position="370"/>
        <end position="539"/>
    </location>
</feature>
<feature type="domain" description="Carbamoyltransferase" evidence="2">
    <location>
        <begin position="9"/>
        <end position="73"/>
    </location>
</feature>
<dbReference type="PANTHER" id="PTHR34847:SF1">
    <property type="entry name" value="NODULATION PROTEIN U"/>
    <property type="match status" value="1"/>
</dbReference>
<feature type="domain" description="Carbamoyltransferase" evidence="2">
    <location>
        <begin position="94"/>
        <end position="308"/>
    </location>
</feature>
<dbReference type="EMBL" id="BAAAHB010000026">
    <property type="protein sequence ID" value="GAA0464245.1"/>
    <property type="molecule type" value="Genomic_DNA"/>
</dbReference>
<dbReference type="Pfam" id="PF02543">
    <property type="entry name" value="Carbam_trans_N"/>
    <property type="match status" value="2"/>
</dbReference>
<dbReference type="InterPro" id="IPR043129">
    <property type="entry name" value="ATPase_NBD"/>
</dbReference>
<dbReference type="Gene3D" id="3.90.870.20">
    <property type="entry name" value="Carbamoyltransferase, C-terminal domain"/>
    <property type="match status" value="1"/>
</dbReference>
<organism evidence="4 5">
    <name type="scientific">Streptomyces stramineus</name>
    <dbReference type="NCBI Taxonomy" id="173861"/>
    <lineage>
        <taxon>Bacteria</taxon>
        <taxon>Bacillati</taxon>
        <taxon>Actinomycetota</taxon>
        <taxon>Actinomycetes</taxon>
        <taxon>Kitasatosporales</taxon>
        <taxon>Streptomycetaceae</taxon>
        <taxon>Streptomyces</taxon>
    </lineage>
</organism>